<dbReference type="PANTHER" id="PTHR21581:SF26">
    <property type="entry name" value="D-ALANYL-D-ALANINE ENDOPEPTIDASE"/>
    <property type="match status" value="1"/>
</dbReference>
<feature type="signal peptide" evidence="10">
    <location>
        <begin position="1"/>
        <end position="19"/>
    </location>
</feature>
<dbReference type="PANTHER" id="PTHR21581">
    <property type="entry name" value="D-ALANYL-D-ALANINE CARBOXYPEPTIDASE"/>
    <property type="match status" value="1"/>
</dbReference>
<evidence type="ECO:0000313" key="13">
    <source>
        <dbReference type="Proteomes" id="UP000231550"/>
    </source>
</evidence>
<protein>
    <recommendedName>
        <fullName evidence="11">Peptidase S11 D-alanyl-D-alanine carboxypeptidase A N-terminal domain-containing protein</fullName>
    </recommendedName>
</protein>
<feature type="active site" description="Acyl-ester intermediate" evidence="7">
    <location>
        <position position="118"/>
    </location>
</feature>
<dbReference type="GO" id="GO:0009252">
    <property type="term" value="P:peptidoglycan biosynthetic process"/>
    <property type="evidence" value="ECO:0007669"/>
    <property type="project" value="UniProtKB-KW"/>
</dbReference>
<proteinExistence type="inferred from homology"/>
<feature type="binding site" evidence="8">
    <location>
        <position position="282"/>
    </location>
    <ligand>
        <name>substrate</name>
    </ligand>
</feature>
<dbReference type="InterPro" id="IPR018044">
    <property type="entry name" value="Peptidase_S11"/>
</dbReference>
<organism evidence="12 13">
    <name type="scientific">Candidatus Portnoybacteria bacterium CG11_big_fil_rev_8_21_14_0_20_44_10</name>
    <dbReference type="NCBI Taxonomy" id="1974818"/>
    <lineage>
        <taxon>Bacteria</taxon>
        <taxon>Candidatus Portnoyibacteriota</taxon>
    </lineage>
</organism>
<keyword evidence="2 10" id="KW-0732">Signal</keyword>
<evidence type="ECO:0000256" key="8">
    <source>
        <dbReference type="PIRSR" id="PIRSR618044-2"/>
    </source>
</evidence>
<feature type="domain" description="Peptidase S11 D-alanyl-D-alanine carboxypeptidase A N-terminal" evidence="11">
    <location>
        <begin position="86"/>
        <end position="299"/>
    </location>
</feature>
<reference evidence="12 13" key="1">
    <citation type="submission" date="2017-09" db="EMBL/GenBank/DDBJ databases">
        <title>Depth-based differentiation of microbial function through sediment-hosted aquifers and enrichment of novel symbionts in the deep terrestrial subsurface.</title>
        <authorList>
            <person name="Probst A.J."/>
            <person name="Ladd B."/>
            <person name="Jarett J.K."/>
            <person name="Geller-Mcgrath D.E."/>
            <person name="Sieber C.M."/>
            <person name="Emerson J.B."/>
            <person name="Anantharaman K."/>
            <person name="Thomas B.C."/>
            <person name="Malmstrom R."/>
            <person name="Stieglmeier M."/>
            <person name="Klingl A."/>
            <person name="Woyke T."/>
            <person name="Ryan C.M."/>
            <person name="Banfield J.F."/>
        </authorList>
    </citation>
    <scope>NUCLEOTIDE SEQUENCE [LARGE SCALE GENOMIC DNA]</scope>
    <source>
        <strain evidence="12">CG11_big_fil_rev_8_21_14_0_20_44_10</strain>
    </source>
</reference>
<accession>A0A2H0KPY7</accession>
<evidence type="ECO:0000256" key="10">
    <source>
        <dbReference type="SAM" id="SignalP"/>
    </source>
</evidence>
<feature type="chain" id="PRO_5013957218" description="Peptidase S11 D-alanyl-D-alanine carboxypeptidase A N-terminal domain-containing protein" evidence="10">
    <location>
        <begin position="20"/>
        <end position="335"/>
    </location>
</feature>
<keyword evidence="4" id="KW-0133">Cell shape</keyword>
<dbReference type="Proteomes" id="UP000231550">
    <property type="component" value="Unassembled WGS sequence"/>
</dbReference>
<dbReference type="GO" id="GO:0009002">
    <property type="term" value="F:serine-type D-Ala-D-Ala carboxypeptidase activity"/>
    <property type="evidence" value="ECO:0007669"/>
    <property type="project" value="InterPro"/>
</dbReference>
<evidence type="ECO:0000256" key="1">
    <source>
        <dbReference type="ARBA" id="ARBA00007164"/>
    </source>
</evidence>
<dbReference type="AlphaFoldDB" id="A0A2H0KPY7"/>
<dbReference type="GO" id="GO:0008360">
    <property type="term" value="P:regulation of cell shape"/>
    <property type="evidence" value="ECO:0007669"/>
    <property type="project" value="UniProtKB-KW"/>
</dbReference>
<dbReference type="Pfam" id="PF00768">
    <property type="entry name" value="Peptidase_S11"/>
    <property type="match status" value="1"/>
</dbReference>
<feature type="active site" evidence="7">
    <location>
        <position position="173"/>
    </location>
</feature>
<evidence type="ECO:0000313" key="12">
    <source>
        <dbReference type="EMBL" id="PIQ74203.1"/>
    </source>
</evidence>
<comment type="caution">
    <text evidence="12">The sequence shown here is derived from an EMBL/GenBank/DDBJ whole genome shotgun (WGS) entry which is preliminary data.</text>
</comment>
<evidence type="ECO:0000256" key="3">
    <source>
        <dbReference type="ARBA" id="ARBA00022801"/>
    </source>
</evidence>
<dbReference type="GO" id="GO:0006508">
    <property type="term" value="P:proteolysis"/>
    <property type="evidence" value="ECO:0007669"/>
    <property type="project" value="InterPro"/>
</dbReference>
<dbReference type="Gene3D" id="3.40.710.10">
    <property type="entry name" value="DD-peptidase/beta-lactamase superfamily"/>
    <property type="match status" value="1"/>
</dbReference>
<name>A0A2H0KPY7_9BACT</name>
<evidence type="ECO:0000256" key="4">
    <source>
        <dbReference type="ARBA" id="ARBA00022960"/>
    </source>
</evidence>
<dbReference type="PRINTS" id="PR00725">
    <property type="entry name" value="DADACBPTASE1"/>
</dbReference>
<evidence type="ECO:0000259" key="11">
    <source>
        <dbReference type="Pfam" id="PF00768"/>
    </source>
</evidence>
<sequence length="335" mass="36309">MFSKLLASFLITFSVFLGAQMSHKYPDFSLEPNSASVQTAATLDSKLSNEAPGDMRGILSFFGKEDKNSQLEAVPFQRLPESEDAPSPDITAKAAIAATKNGRILFQKNIDRPLSIASLTKLLTALVVIDKLPLSEKVKISKTAVSTYGEMGGLVVNEEISVENLLYIMLMDSSNDAATALAETVESRFSNSAAFPELMSAMARKIGMANSRFSDPAGLNPNNVSTASDLIKLTAANLGNSLIKKILGTNETDVFSADKRIKHNLKNTNKLLNRTQGVVGGKTGYTEEAGECMILIAEAPQEADYFIVALLGSNVGTRFIETDKIVEWTRQHYGW</sequence>
<dbReference type="SUPFAM" id="SSF56601">
    <property type="entry name" value="beta-lactamase/transpeptidase-like"/>
    <property type="match status" value="1"/>
</dbReference>
<dbReference type="GO" id="GO:0071555">
    <property type="term" value="P:cell wall organization"/>
    <property type="evidence" value="ECO:0007669"/>
    <property type="project" value="UniProtKB-KW"/>
</dbReference>
<dbReference type="EMBL" id="PCVN01000086">
    <property type="protein sequence ID" value="PIQ74203.1"/>
    <property type="molecule type" value="Genomic_DNA"/>
</dbReference>
<feature type="active site" description="Proton acceptor" evidence="7">
    <location>
        <position position="121"/>
    </location>
</feature>
<comment type="similarity">
    <text evidence="1 9">Belongs to the peptidase S11 family.</text>
</comment>
<keyword evidence="3" id="KW-0378">Hydrolase</keyword>
<evidence type="ECO:0000256" key="7">
    <source>
        <dbReference type="PIRSR" id="PIRSR618044-1"/>
    </source>
</evidence>
<evidence type="ECO:0000256" key="9">
    <source>
        <dbReference type="RuleBase" id="RU004016"/>
    </source>
</evidence>
<evidence type="ECO:0000256" key="2">
    <source>
        <dbReference type="ARBA" id="ARBA00022729"/>
    </source>
</evidence>
<gene>
    <name evidence="12" type="ORF">COV85_03370</name>
</gene>
<keyword evidence="5" id="KW-0573">Peptidoglycan synthesis</keyword>
<keyword evidence="6" id="KW-0961">Cell wall biogenesis/degradation</keyword>
<evidence type="ECO:0000256" key="5">
    <source>
        <dbReference type="ARBA" id="ARBA00022984"/>
    </source>
</evidence>
<dbReference type="InterPro" id="IPR012338">
    <property type="entry name" value="Beta-lactam/transpept-like"/>
</dbReference>
<dbReference type="InterPro" id="IPR001967">
    <property type="entry name" value="Peptidase_S11_N"/>
</dbReference>
<evidence type="ECO:0000256" key="6">
    <source>
        <dbReference type="ARBA" id="ARBA00023316"/>
    </source>
</evidence>